<dbReference type="Pfam" id="PF00515">
    <property type="entry name" value="TPR_1"/>
    <property type="match status" value="1"/>
</dbReference>
<dbReference type="PROSITE" id="PS50005">
    <property type="entry name" value="TPR"/>
    <property type="match status" value="1"/>
</dbReference>
<keyword evidence="3" id="KW-0732">Signal</keyword>
<feature type="transmembrane region" description="Helical" evidence="2">
    <location>
        <begin position="155"/>
        <end position="176"/>
    </location>
</feature>
<feature type="domain" description="SH3b" evidence="4">
    <location>
        <begin position="184"/>
        <end position="246"/>
    </location>
</feature>
<comment type="caution">
    <text evidence="5">The sequence shown here is derived from an EMBL/GenBank/DDBJ whole genome shotgun (WGS) entry which is preliminary data.</text>
</comment>
<organism evidence="5 6">
    <name type="scientific">Flavobacterium solisilvae</name>
    <dbReference type="NCBI Taxonomy" id="1852019"/>
    <lineage>
        <taxon>Bacteria</taxon>
        <taxon>Pseudomonadati</taxon>
        <taxon>Bacteroidota</taxon>
        <taxon>Flavobacteriia</taxon>
        <taxon>Flavobacteriales</taxon>
        <taxon>Flavobacteriaceae</taxon>
        <taxon>Flavobacterium</taxon>
    </lineage>
</organism>
<evidence type="ECO:0000256" key="2">
    <source>
        <dbReference type="SAM" id="Phobius"/>
    </source>
</evidence>
<dbReference type="InterPro" id="IPR003646">
    <property type="entry name" value="SH3-like_bac-type"/>
</dbReference>
<sequence>MRKLFYILFFIAQLSWAQNAFEQGNQYYQKENFQAAISSYESIINSGKESADVYFNLGNCYYKLHKVGPAVYNYEKALLLNPNDQEIKTNLDFARKMAIDDIKIIPKVGFHKLIQDFTSTYYYDTWAWIAVALALVFFLFFLGYYFSGTTLKKRIFFTGMFVILLGITLSVSAGIFERNRLENEKPAIVFAETTPVKNEPKTASPDAFILHEGTKVYILESIANWKKIELTDETTGWIESSAIKEIKN</sequence>
<protein>
    <submittedName>
        <fullName evidence="5">Tetratricopeptide repeat protein</fullName>
    </submittedName>
</protein>
<dbReference type="SUPFAM" id="SSF48452">
    <property type="entry name" value="TPR-like"/>
    <property type="match status" value="1"/>
</dbReference>
<keyword evidence="2" id="KW-0472">Membrane</keyword>
<evidence type="ECO:0000256" key="1">
    <source>
        <dbReference type="PROSITE-ProRule" id="PRU00339"/>
    </source>
</evidence>
<name>A0ABX1QUE1_9FLAO</name>
<dbReference type="PROSITE" id="PS50293">
    <property type="entry name" value="TPR_REGION"/>
    <property type="match status" value="1"/>
</dbReference>
<keyword evidence="2" id="KW-1133">Transmembrane helix</keyword>
<gene>
    <name evidence="5" type="ORF">G6042_11450</name>
</gene>
<feature type="chain" id="PRO_5047347372" evidence="3">
    <location>
        <begin position="23"/>
        <end position="248"/>
    </location>
</feature>
<feature type="repeat" description="TPR" evidence="1">
    <location>
        <begin position="51"/>
        <end position="84"/>
    </location>
</feature>
<dbReference type="RefSeq" id="WP_169524570.1">
    <property type="nucleotide sequence ID" value="NZ_JAAMPT010000208.1"/>
</dbReference>
<keyword evidence="6" id="KW-1185">Reference proteome</keyword>
<evidence type="ECO:0000313" key="6">
    <source>
        <dbReference type="Proteomes" id="UP000767947"/>
    </source>
</evidence>
<reference evidence="5 6" key="1">
    <citation type="submission" date="2020-02" db="EMBL/GenBank/DDBJ databases">
        <title>Flavobacterium sp. genome.</title>
        <authorList>
            <person name="Jung H.S."/>
            <person name="Baek J.H."/>
            <person name="Jeon C.O."/>
        </authorList>
    </citation>
    <scope>NUCLEOTIDE SEQUENCE [LARGE SCALE GENOMIC DNA]</scope>
    <source>
        <strain evidence="5 6">SE-s27</strain>
    </source>
</reference>
<feature type="transmembrane region" description="Helical" evidence="2">
    <location>
        <begin position="126"/>
        <end position="146"/>
    </location>
</feature>
<evidence type="ECO:0000313" key="5">
    <source>
        <dbReference type="EMBL" id="NMH25880.1"/>
    </source>
</evidence>
<dbReference type="SMART" id="SM00028">
    <property type="entry name" value="TPR"/>
    <property type="match status" value="2"/>
</dbReference>
<dbReference type="InterPro" id="IPR011990">
    <property type="entry name" value="TPR-like_helical_dom_sf"/>
</dbReference>
<dbReference type="Gene3D" id="1.25.40.10">
    <property type="entry name" value="Tetratricopeptide repeat domain"/>
    <property type="match status" value="1"/>
</dbReference>
<evidence type="ECO:0000259" key="4">
    <source>
        <dbReference type="SMART" id="SM00287"/>
    </source>
</evidence>
<keyword evidence="1" id="KW-0802">TPR repeat</keyword>
<dbReference type="Proteomes" id="UP000767947">
    <property type="component" value="Unassembled WGS sequence"/>
</dbReference>
<evidence type="ECO:0000256" key="3">
    <source>
        <dbReference type="SAM" id="SignalP"/>
    </source>
</evidence>
<feature type="signal peptide" evidence="3">
    <location>
        <begin position="1"/>
        <end position="22"/>
    </location>
</feature>
<dbReference type="Gene3D" id="2.30.30.40">
    <property type="entry name" value="SH3 Domains"/>
    <property type="match status" value="1"/>
</dbReference>
<dbReference type="SMART" id="SM00287">
    <property type="entry name" value="SH3b"/>
    <property type="match status" value="1"/>
</dbReference>
<accession>A0ABX1QUE1</accession>
<keyword evidence="2" id="KW-0812">Transmembrane</keyword>
<dbReference type="InterPro" id="IPR019734">
    <property type="entry name" value="TPR_rpt"/>
</dbReference>
<dbReference type="EMBL" id="JAAMPT010000208">
    <property type="protein sequence ID" value="NMH25880.1"/>
    <property type="molecule type" value="Genomic_DNA"/>
</dbReference>
<proteinExistence type="predicted"/>